<evidence type="ECO:0000259" key="9">
    <source>
        <dbReference type="PROSITE" id="PS51352"/>
    </source>
</evidence>
<feature type="transmembrane region" description="Helical" evidence="8">
    <location>
        <begin position="423"/>
        <end position="441"/>
    </location>
</feature>
<dbReference type="PROSITE" id="PS00194">
    <property type="entry name" value="THIOREDOXIN_1"/>
    <property type="match status" value="1"/>
</dbReference>
<evidence type="ECO:0000256" key="6">
    <source>
        <dbReference type="ARBA" id="ARBA00023136"/>
    </source>
</evidence>
<sequence>MSEYYNETSIHVPEFGDPLLIVNKRPLFHLEKTTVQRCLWACLVVICCTVFYPAHSWANIVEVDVIHSQDRYPAGGSYPVAFRIRISKSWYIHGPTSNADTFLPTVLSFKATSGVKIEDIRYPSPMKLKFEYEDNEVDLYSGEVLLRATLNVSKNSRPDLLKLKGELSYQACTSQYCMPPENLPIELIIPIAPKGVQAGLLNENVFETRKGMLTGPLADLKENAGFWLILFGIFLGGLALNLTPCIYPLIPITVSYFGGMSNQIRGRAIVHGILYIAGLSITNSILGLTASLTGSMLGSVLQNPIVLVIVAGILLFLALSFFDIWELQLPSAVTRMASMSFGGYFGTFFMGLTLGIVAAPCLGPFMLGLLTCVAQKGDPFLGFLYFFVLSIGLGLPLTVLAVFSGTLKKLPMSGEWLRWIRKILGWIMVVMAFFILMPLISEPSARATLIAIIVISAGVHLGWIEKSQTSSQTFRNIKKGTGFLLIFAAIALFFFAIPKQQGVKWTPYDPGVIEEAAKKNMPVILDFYADWCGPCKALDKKVFRDMEVVELSRQVLPVRVDLTTRHPQQDELKKRYNIWGVPTIVFIDKNGLIKEDLRIDSFVGRDEVITRMKRLINGKS</sequence>
<reference evidence="10" key="1">
    <citation type="submission" date="2018-01" db="EMBL/GenBank/DDBJ databases">
        <authorList>
            <person name="Regsiter A."/>
            <person name="William W."/>
        </authorList>
    </citation>
    <scope>NUCLEOTIDE SEQUENCE</scope>
    <source>
        <strain evidence="10">TRIP AH-1</strain>
    </source>
</reference>
<keyword evidence="6 8" id="KW-0472">Membrane</keyword>
<keyword evidence="3 8" id="KW-0812">Transmembrane</keyword>
<protein>
    <submittedName>
        <fullName evidence="10">Thioredoxin</fullName>
    </submittedName>
</protein>
<keyword evidence="2" id="KW-1003">Cell membrane</keyword>
<gene>
    <name evidence="10" type="ORF">PITCH_A1430011</name>
</gene>
<dbReference type="InterPro" id="IPR003834">
    <property type="entry name" value="Cyt_c_assmbl_TM_dom"/>
</dbReference>
<evidence type="ECO:0000313" key="10">
    <source>
        <dbReference type="EMBL" id="SPD72627.1"/>
    </source>
</evidence>
<feature type="transmembrane region" description="Helical" evidence="8">
    <location>
        <begin position="343"/>
        <end position="370"/>
    </location>
</feature>
<accession>A0A445MT23</accession>
<evidence type="ECO:0000256" key="3">
    <source>
        <dbReference type="ARBA" id="ARBA00022692"/>
    </source>
</evidence>
<dbReference type="PROSITE" id="PS51352">
    <property type="entry name" value="THIOREDOXIN_2"/>
    <property type="match status" value="1"/>
</dbReference>
<dbReference type="PANTHER" id="PTHR32234:SF0">
    <property type="entry name" value="THIOL:DISULFIDE INTERCHANGE PROTEIN DSBD"/>
    <property type="match status" value="1"/>
</dbReference>
<comment type="subcellular location">
    <subcellularLocation>
        <location evidence="1">Cell membrane</location>
        <topology evidence="1">Multi-pass membrane protein</topology>
    </subcellularLocation>
</comment>
<name>A0A445MT23_9BACT</name>
<dbReference type="InterPro" id="IPR036249">
    <property type="entry name" value="Thioredoxin-like_sf"/>
</dbReference>
<dbReference type="InterPro" id="IPR017937">
    <property type="entry name" value="Thioredoxin_CS"/>
</dbReference>
<organism evidence="10">
    <name type="scientific">uncultured Desulfobacterium sp</name>
    <dbReference type="NCBI Taxonomy" id="201089"/>
    <lineage>
        <taxon>Bacteria</taxon>
        <taxon>Pseudomonadati</taxon>
        <taxon>Thermodesulfobacteriota</taxon>
        <taxon>Desulfobacteria</taxon>
        <taxon>Desulfobacterales</taxon>
        <taxon>Desulfobacteriaceae</taxon>
        <taxon>Desulfobacterium</taxon>
        <taxon>environmental samples</taxon>
    </lineage>
</organism>
<evidence type="ECO:0000256" key="8">
    <source>
        <dbReference type="SAM" id="Phobius"/>
    </source>
</evidence>
<feature type="domain" description="Thioredoxin" evidence="9">
    <location>
        <begin position="486"/>
        <end position="617"/>
    </location>
</feature>
<feature type="transmembrane region" description="Helical" evidence="8">
    <location>
        <begin position="447"/>
        <end position="464"/>
    </location>
</feature>
<evidence type="ECO:0000256" key="5">
    <source>
        <dbReference type="ARBA" id="ARBA00022989"/>
    </source>
</evidence>
<dbReference type="Gene3D" id="3.40.30.10">
    <property type="entry name" value="Glutaredoxin"/>
    <property type="match status" value="1"/>
</dbReference>
<dbReference type="GO" id="GO:0017004">
    <property type="term" value="P:cytochrome complex assembly"/>
    <property type="evidence" value="ECO:0007669"/>
    <property type="project" value="UniProtKB-KW"/>
</dbReference>
<evidence type="ECO:0000256" key="2">
    <source>
        <dbReference type="ARBA" id="ARBA00022475"/>
    </source>
</evidence>
<dbReference type="Pfam" id="PF11412">
    <property type="entry name" value="DsbD_N"/>
    <property type="match status" value="1"/>
</dbReference>
<feature type="transmembrane region" description="Helical" evidence="8">
    <location>
        <begin position="224"/>
        <end position="247"/>
    </location>
</feature>
<dbReference type="GO" id="GO:0045454">
    <property type="term" value="P:cell redox homeostasis"/>
    <property type="evidence" value="ECO:0007669"/>
    <property type="project" value="TreeGrafter"/>
</dbReference>
<keyword evidence="5 8" id="KW-1133">Transmembrane helix</keyword>
<feature type="transmembrane region" description="Helical" evidence="8">
    <location>
        <begin position="268"/>
        <end position="292"/>
    </location>
</feature>
<dbReference type="InterPro" id="IPR028250">
    <property type="entry name" value="DsbDN"/>
</dbReference>
<evidence type="ECO:0000256" key="1">
    <source>
        <dbReference type="ARBA" id="ARBA00004651"/>
    </source>
</evidence>
<feature type="transmembrane region" description="Helical" evidence="8">
    <location>
        <begin position="476"/>
        <end position="497"/>
    </location>
</feature>
<evidence type="ECO:0000256" key="4">
    <source>
        <dbReference type="ARBA" id="ARBA00022748"/>
    </source>
</evidence>
<proteinExistence type="predicted"/>
<dbReference type="Pfam" id="PF02683">
    <property type="entry name" value="DsbD_TM"/>
    <property type="match status" value="1"/>
</dbReference>
<feature type="transmembrane region" description="Helical" evidence="8">
    <location>
        <begin position="304"/>
        <end position="322"/>
    </location>
</feature>
<dbReference type="GO" id="GO:0015035">
    <property type="term" value="F:protein-disulfide reductase activity"/>
    <property type="evidence" value="ECO:0007669"/>
    <property type="project" value="TreeGrafter"/>
</dbReference>
<dbReference type="InterPro" id="IPR013766">
    <property type="entry name" value="Thioredoxin_domain"/>
</dbReference>
<dbReference type="GO" id="GO:0005886">
    <property type="term" value="C:plasma membrane"/>
    <property type="evidence" value="ECO:0007669"/>
    <property type="project" value="UniProtKB-SubCell"/>
</dbReference>
<feature type="transmembrane region" description="Helical" evidence="8">
    <location>
        <begin position="382"/>
        <end position="403"/>
    </location>
</feature>
<dbReference type="AlphaFoldDB" id="A0A445MT23"/>
<dbReference type="EMBL" id="OJIN01000050">
    <property type="protein sequence ID" value="SPD72627.1"/>
    <property type="molecule type" value="Genomic_DNA"/>
</dbReference>
<dbReference type="SUPFAM" id="SSF52833">
    <property type="entry name" value="Thioredoxin-like"/>
    <property type="match status" value="1"/>
</dbReference>
<keyword evidence="4" id="KW-0201">Cytochrome c-type biogenesis</keyword>
<evidence type="ECO:0000256" key="7">
    <source>
        <dbReference type="ARBA" id="ARBA00023284"/>
    </source>
</evidence>
<dbReference type="Pfam" id="PF13899">
    <property type="entry name" value="Thioredoxin_7"/>
    <property type="match status" value="1"/>
</dbReference>
<dbReference type="PANTHER" id="PTHR32234">
    <property type="entry name" value="THIOL:DISULFIDE INTERCHANGE PROTEIN DSBD"/>
    <property type="match status" value="1"/>
</dbReference>
<keyword evidence="7" id="KW-0676">Redox-active center</keyword>